<organism evidence="3 4">
    <name type="scientific">Eisenbergiella massiliensis</name>
    <dbReference type="NCBI Taxonomy" id="1720294"/>
    <lineage>
        <taxon>Bacteria</taxon>
        <taxon>Bacillati</taxon>
        <taxon>Bacillota</taxon>
        <taxon>Clostridia</taxon>
        <taxon>Lachnospirales</taxon>
        <taxon>Lachnospiraceae</taxon>
        <taxon>Eisenbergiella</taxon>
    </lineage>
</organism>
<reference evidence="3 4" key="1">
    <citation type="submission" date="2018-08" db="EMBL/GenBank/DDBJ databases">
        <title>A genome reference for cultivated species of the human gut microbiota.</title>
        <authorList>
            <person name="Zou Y."/>
            <person name="Xue W."/>
            <person name="Luo G."/>
        </authorList>
    </citation>
    <scope>NUCLEOTIDE SEQUENCE [LARGE SCALE GENOMIC DNA]</scope>
    <source>
        <strain evidence="3 4">AF26-4BH</strain>
    </source>
</reference>
<evidence type="ECO:0000259" key="2">
    <source>
        <dbReference type="Pfam" id="PF13240"/>
    </source>
</evidence>
<dbReference type="Gene3D" id="4.10.1060.50">
    <property type="match status" value="1"/>
</dbReference>
<accession>A0A3E3J178</accession>
<dbReference type="Pfam" id="PF13240">
    <property type="entry name" value="Zn_Ribbon_1"/>
    <property type="match status" value="1"/>
</dbReference>
<feature type="transmembrane region" description="Helical" evidence="1">
    <location>
        <begin position="65"/>
        <end position="85"/>
    </location>
</feature>
<evidence type="ECO:0000313" key="4">
    <source>
        <dbReference type="Proteomes" id="UP000261166"/>
    </source>
</evidence>
<evidence type="ECO:0000256" key="1">
    <source>
        <dbReference type="SAM" id="Phobius"/>
    </source>
</evidence>
<dbReference type="EMBL" id="QVLU01000004">
    <property type="protein sequence ID" value="RGE73033.1"/>
    <property type="molecule type" value="Genomic_DNA"/>
</dbReference>
<name>A0A3E3J178_9FIRM</name>
<dbReference type="Proteomes" id="UP000261166">
    <property type="component" value="Unassembled WGS sequence"/>
</dbReference>
<dbReference type="InterPro" id="IPR038587">
    <property type="entry name" value="Ribosomal_eL40_sf"/>
</dbReference>
<dbReference type="InterPro" id="IPR026870">
    <property type="entry name" value="Zinc_ribbon_dom"/>
</dbReference>
<evidence type="ECO:0000313" key="3">
    <source>
        <dbReference type="EMBL" id="RGE73033.1"/>
    </source>
</evidence>
<sequence length="190" mass="21264">MNFMRGEFAVENMMEKVCPNCGEKLPGDSSFCMKCGTKIEGDGPGIEQEQPAQAPGFWQKNKKKIIIAAAAVAVVVLVFVIVNAVQASNLKKELERGWCKVEGEEGAYILCVLDFSEDEIEYRLETGYAWMDTTVATYDYKVISGNKIKVLRYGDDWETIRVELSDDKKAMIVSPALTSTDNEEIWVNID</sequence>
<keyword evidence="1" id="KW-0812">Transmembrane</keyword>
<feature type="domain" description="Zinc-ribbon" evidence="2">
    <location>
        <begin position="18"/>
        <end position="39"/>
    </location>
</feature>
<protein>
    <submittedName>
        <fullName evidence="3">Zinc ribbon domain-containing protein</fullName>
    </submittedName>
</protein>
<dbReference type="OrthoDB" id="2064967at2"/>
<proteinExistence type="predicted"/>
<dbReference type="AlphaFoldDB" id="A0A3E3J178"/>
<comment type="caution">
    <text evidence="3">The sequence shown here is derived from an EMBL/GenBank/DDBJ whole genome shotgun (WGS) entry which is preliminary data.</text>
</comment>
<keyword evidence="1" id="KW-0472">Membrane</keyword>
<keyword evidence="1" id="KW-1133">Transmembrane helix</keyword>
<gene>
    <name evidence="3" type="ORF">DWY69_05960</name>
</gene>